<organism evidence="9 10">
    <name type="scientific">Terrabacter aerolatus</name>
    <dbReference type="NCBI Taxonomy" id="422442"/>
    <lineage>
        <taxon>Bacteria</taxon>
        <taxon>Bacillati</taxon>
        <taxon>Actinomycetota</taxon>
        <taxon>Actinomycetes</taxon>
        <taxon>Micrococcales</taxon>
        <taxon>Intrasporangiaceae</taxon>
        <taxon>Terrabacter</taxon>
    </lineage>
</organism>
<dbReference type="InterPro" id="IPR000515">
    <property type="entry name" value="MetI-like"/>
</dbReference>
<sequence>MTRPEAKGSRTRARLARQVAAIVLAIGVWHLFAIGPGRAADVPTPGATLRTGLEMARTADYWTAIGNTLLTANLGLLLSVVVGVPLGLFNGASRKVALSSQFVVDFGRTIPGVAILPLVLLLFGGTRVMALILVMFGAVWPMLVQATYAVQQVPPQLRQVGEAFHLTLRDRIRTVYLPSAMPFLTTGLRIAATISLLLAISAEFLGGTDGIGRNLFNALTVNNPDEMFVYAFTASLLGVALNLVLLAAQRRILWWHPSQRERG</sequence>
<keyword evidence="6 7" id="KW-0472">Membrane</keyword>
<dbReference type="Gene3D" id="1.10.3720.10">
    <property type="entry name" value="MetI-like"/>
    <property type="match status" value="1"/>
</dbReference>
<keyword evidence="4 7" id="KW-0812">Transmembrane</keyword>
<dbReference type="AlphaFoldDB" id="A0A512D4X8"/>
<dbReference type="InterPro" id="IPR035906">
    <property type="entry name" value="MetI-like_sf"/>
</dbReference>
<comment type="caution">
    <text evidence="9">The sequence shown here is derived from an EMBL/GenBank/DDBJ whole genome shotgun (WGS) entry which is preliminary data.</text>
</comment>
<evidence type="ECO:0000256" key="7">
    <source>
        <dbReference type="RuleBase" id="RU363032"/>
    </source>
</evidence>
<feature type="transmembrane region" description="Helical" evidence="7">
    <location>
        <begin position="102"/>
        <end position="123"/>
    </location>
</feature>
<dbReference type="OrthoDB" id="9796361at2"/>
<name>A0A512D4X8_9MICO</name>
<keyword evidence="5 7" id="KW-1133">Transmembrane helix</keyword>
<accession>A0A512D4X8</accession>
<reference evidence="9 10" key="1">
    <citation type="submission" date="2019-07" db="EMBL/GenBank/DDBJ databases">
        <title>Whole genome shotgun sequence of Terrabacter aerolatus NBRC 106305.</title>
        <authorList>
            <person name="Hosoyama A."/>
            <person name="Uohara A."/>
            <person name="Ohji S."/>
            <person name="Ichikawa N."/>
        </authorList>
    </citation>
    <scope>NUCLEOTIDE SEQUENCE [LARGE SCALE GENOMIC DNA]</scope>
    <source>
        <strain evidence="9 10">NBRC 106305</strain>
    </source>
</reference>
<evidence type="ECO:0000256" key="4">
    <source>
        <dbReference type="ARBA" id="ARBA00022692"/>
    </source>
</evidence>
<dbReference type="PROSITE" id="PS50928">
    <property type="entry name" value="ABC_TM1"/>
    <property type="match status" value="1"/>
</dbReference>
<evidence type="ECO:0000313" key="9">
    <source>
        <dbReference type="EMBL" id="GEO31524.1"/>
    </source>
</evidence>
<dbReference type="GO" id="GO:0055085">
    <property type="term" value="P:transmembrane transport"/>
    <property type="evidence" value="ECO:0007669"/>
    <property type="project" value="InterPro"/>
</dbReference>
<dbReference type="Pfam" id="PF00528">
    <property type="entry name" value="BPD_transp_1"/>
    <property type="match status" value="1"/>
</dbReference>
<dbReference type="SUPFAM" id="SSF161098">
    <property type="entry name" value="MetI-like"/>
    <property type="match status" value="1"/>
</dbReference>
<keyword evidence="10" id="KW-1185">Reference proteome</keyword>
<dbReference type="EMBL" id="BJYX01000021">
    <property type="protein sequence ID" value="GEO31524.1"/>
    <property type="molecule type" value="Genomic_DNA"/>
</dbReference>
<proteinExistence type="inferred from homology"/>
<feature type="transmembrane region" description="Helical" evidence="7">
    <location>
        <begin position="129"/>
        <end position="150"/>
    </location>
</feature>
<feature type="transmembrane region" description="Helical" evidence="7">
    <location>
        <begin position="63"/>
        <end position="90"/>
    </location>
</feature>
<feature type="transmembrane region" description="Helical" evidence="7">
    <location>
        <begin position="227"/>
        <end position="248"/>
    </location>
</feature>
<protein>
    <submittedName>
        <fullName evidence="9">Nitrate ABC transporter permease</fullName>
    </submittedName>
</protein>
<evidence type="ECO:0000313" key="10">
    <source>
        <dbReference type="Proteomes" id="UP000321534"/>
    </source>
</evidence>
<gene>
    <name evidence="9" type="primary">ssuC_1</name>
    <name evidence="9" type="ORF">TAE01_33340</name>
</gene>
<dbReference type="Proteomes" id="UP000321534">
    <property type="component" value="Unassembled WGS sequence"/>
</dbReference>
<keyword evidence="2 7" id="KW-0813">Transport</keyword>
<dbReference type="PANTHER" id="PTHR30151:SF0">
    <property type="entry name" value="ABC TRANSPORTER PERMEASE PROTEIN MJ0413-RELATED"/>
    <property type="match status" value="1"/>
</dbReference>
<comment type="subcellular location">
    <subcellularLocation>
        <location evidence="1 7">Cell membrane</location>
        <topology evidence="1 7">Multi-pass membrane protein</topology>
    </subcellularLocation>
</comment>
<feature type="transmembrane region" description="Helical" evidence="7">
    <location>
        <begin position="187"/>
        <end position="207"/>
    </location>
</feature>
<evidence type="ECO:0000256" key="3">
    <source>
        <dbReference type="ARBA" id="ARBA00022475"/>
    </source>
</evidence>
<feature type="domain" description="ABC transmembrane type-1" evidence="8">
    <location>
        <begin position="65"/>
        <end position="249"/>
    </location>
</feature>
<keyword evidence="3" id="KW-1003">Cell membrane</keyword>
<evidence type="ECO:0000256" key="1">
    <source>
        <dbReference type="ARBA" id="ARBA00004651"/>
    </source>
</evidence>
<dbReference type="GO" id="GO:0005886">
    <property type="term" value="C:plasma membrane"/>
    <property type="evidence" value="ECO:0007669"/>
    <property type="project" value="UniProtKB-SubCell"/>
</dbReference>
<evidence type="ECO:0000256" key="6">
    <source>
        <dbReference type="ARBA" id="ARBA00023136"/>
    </source>
</evidence>
<evidence type="ECO:0000256" key="2">
    <source>
        <dbReference type="ARBA" id="ARBA00022448"/>
    </source>
</evidence>
<dbReference type="PANTHER" id="PTHR30151">
    <property type="entry name" value="ALKANE SULFONATE ABC TRANSPORTER-RELATED, MEMBRANE SUBUNIT"/>
    <property type="match status" value="1"/>
</dbReference>
<dbReference type="CDD" id="cd06261">
    <property type="entry name" value="TM_PBP2"/>
    <property type="match status" value="1"/>
</dbReference>
<comment type="similarity">
    <text evidence="7">Belongs to the binding-protein-dependent transport system permease family.</text>
</comment>
<evidence type="ECO:0000256" key="5">
    <source>
        <dbReference type="ARBA" id="ARBA00022989"/>
    </source>
</evidence>
<evidence type="ECO:0000259" key="8">
    <source>
        <dbReference type="PROSITE" id="PS50928"/>
    </source>
</evidence>